<dbReference type="KEGG" id="gom:D7316_01415"/>
<reference evidence="1 2" key="1">
    <citation type="submission" date="2018-11" db="EMBL/GenBank/DDBJ databases">
        <title>Gordonia insulae sp. nov., isolated from an island soil.</title>
        <authorList>
            <person name="Kim Y.S."/>
            <person name="Kim S.B."/>
        </authorList>
    </citation>
    <scope>NUCLEOTIDE SEQUENCE [LARGE SCALE GENOMIC DNA]</scope>
    <source>
        <strain evidence="1 2">MMS17-SY073</strain>
    </source>
</reference>
<dbReference type="OrthoDB" id="5124197at2"/>
<keyword evidence="2" id="KW-1185">Reference proteome</keyword>
<dbReference type="Proteomes" id="UP000271469">
    <property type="component" value="Chromosome"/>
</dbReference>
<dbReference type="AlphaFoldDB" id="A0A3G8JIG6"/>
<evidence type="ECO:0000313" key="1">
    <source>
        <dbReference type="EMBL" id="AZG44824.1"/>
    </source>
</evidence>
<protein>
    <submittedName>
        <fullName evidence="1">Uncharacterized protein</fullName>
    </submittedName>
</protein>
<gene>
    <name evidence="1" type="ORF">D7316_01415</name>
</gene>
<name>A0A3G8JIG6_9ACTN</name>
<sequence length="78" mass="8432">MAGKPQPHVASARGRACVLGRHAPGSPQHLEAQRTLRELVLAEHIQKVVDQAPKLTQDQRDRLAELLRPARQDGGGAA</sequence>
<dbReference type="EMBL" id="CP033972">
    <property type="protein sequence ID" value="AZG44824.1"/>
    <property type="molecule type" value="Genomic_DNA"/>
</dbReference>
<evidence type="ECO:0000313" key="2">
    <source>
        <dbReference type="Proteomes" id="UP000271469"/>
    </source>
</evidence>
<organism evidence="1 2">
    <name type="scientific">Gordonia insulae</name>
    <dbReference type="NCBI Taxonomy" id="2420509"/>
    <lineage>
        <taxon>Bacteria</taxon>
        <taxon>Bacillati</taxon>
        <taxon>Actinomycetota</taxon>
        <taxon>Actinomycetes</taxon>
        <taxon>Mycobacteriales</taxon>
        <taxon>Gordoniaceae</taxon>
        <taxon>Gordonia</taxon>
    </lineage>
</organism>
<proteinExistence type="predicted"/>
<accession>A0A3G8JIG6</accession>